<dbReference type="Pfam" id="PF22664">
    <property type="entry name" value="TRI-like_N"/>
    <property type="match status" value="1"/>
</dbReference>
<dbReference type="EMBL" id="JAGPXC010000001">
    <property type="protein sequence ID" value="KAH6660488.1"/>
    <property type="molecule type" value="Genomic_DNA"/>
</dbReference>
<dbReference type="AlphaFoldDB" id="A0A9P8UYF7"/>
<dbReference type="Proteomes" id="UP000758603">
    <property type="component" value="Unassembled WGS sequence"/>
</dbReference>
<gene>
    <name evidence="3" type="ORF">BKA67DRAFT_548195</name>
</gene>
<dbReference type="PANTHER" id="PTHR31642:SF310">
    <property type="entry name" value="FATTY ALCOHOL:CAFFEOYL-COA ACYLTRANSFERASE"/>
    <property type="match status" value="1"/>
</dbReference>
<evidence type="ECO:0000256" key="1">
    <source>
        <dbReference type="ARBA" id="ARBA00022679"/>
    </source>
</evidence>
<sequence length="469" mass="51838">MAQETMLSSVDWLMPRTFINQILCFPRGDHKVFELLKSSLRRLTVDVPYLLSGVVGQEHPRGSVRLTEPYQTLDELMTLYDSSHVLDYATLRANNFPPTALTNASIQPPDTTAPFLNPVPVFRAKLSLVKGGAILYVAIHHSTTDITGLGALLKLWSSHCWPSPATDLGFNRSWCDRGPLLEISASWAGKTFDSNPELVHIIERSARSKATGTPPRDVAYETAIFYFPRQTLQRLKVAVTEHLACLDNGVRWVSKGDIIAALLWSATVWAEQTGDPETAPDAAITCTAGIPVNFRPRLNEPLPKHYLGAAFAMTKACVAQRDLCFLSEKKPAEDVPLDSEFISTLARVSSAIRASLIVVDQPRIEDALGFVSSKSDITSVKLGPRHGGISLVSWADEGVYELDWGETIGMCDAVRLPKMRGKRYPIILPRLPKKNGHGEGLEVIVSFDRKTMARFRESQVIRLFGTLTC</sequence>
<dbReference type="GO" id="GO:0044550">
    <property type="term" value="P:secondary metabolite biosynthetic process"/>
    <property type="evidence" value="ECO:0007669"/>
    <property type="project" value="TreeGrafter"/>
</dbReference>
<dbReference type="PANTHER" id="PTHR31642">
    <property type="entry name" value="TRICHOTHECENE 3-O-ACETYLTRANSFERASE"/>
    <property type="match status" value="1"/>
</dbReference>
<reference evidence="3" key="1">
    <citation type="journal article" date="2021" name="Nat. Commun.">
        <title>Genetic determinants of endophytism in the Arabidopsis root mycobiome.</title>
        <authorList>
            <person name="Mesny F."/>
            <person name="Miyauchi S."/>
            <person name="Thiergart T."/>
            <person name="Pickel B."/>
            <person name="Atanasova L."/>
            <person name="Karlsson M."/>
            <person name="Huettel B."/>
            <person name="Barry K.W."/>
            <person name="Haridas S."/>
            <person name="Chen C."/>
            <person name="Bauer D."/>
            <person name="Andreopoulos W."/>
            <person name="Pangilinan J."/>
            <person name="LaButti K."/>
            <person name="Riley R."/>
            <person name="Lipzen A."/>
            <person name="Clum A."/>
            <person name="Drula E."/>
            <person name="Henrissat B."/>
            <person name="Kohler A."/>
            <person name="Grigoriev I.V."/>
            <person name="Martin F.M."/>
            <person name="Hacquard S."/>
        </authorList>
    </citation>
    <scope>NUCLEOTIDE SEQUENCE</scope>
    <source>
        <strain evidence="3">MPI-SDFR-AT-0073</strain>
    </source>
</reference>
<keyword evidence="4" id="KW-1185">Reference proteome</keyword>
<dbReference type="Gene3D" id="3.30.559.10">
    <property type="entry name" value="Chloramphenicol acetyltransferase-like domain"/>
    <property type="match status" value="2"/>
</dbReference>
<keyword evidence="1" id="KW-0808">Transferase</keyword>
<dbReference type="InterPro" id="IPR023213">
    <property type="entry name" value="CAT-like_dom_sf"/>
</dbReference>
<evidence type="ECO:0000259" key="2">
    <source>
        <dbReference type="Pfam" id="PF22664"/>
    </source>
</evidence>
<feature type="domain" description="Trichothecene 3-O-acetyltransferase-like N-terminal" evidence="2">
    <location>
        <begin position="30"/>
        <end position="160"/>
    </location>
</feature>
<dbReference type="OrthoDB" id="1862401at2759"/>
<name>A0A9P8UYF7_9PEZI</name>
<dbReference type="InterPro" id="IPR054710">
    <property type="entry name" value="Tri101-like_N"/>
</dbReference>
<dbReference type="GO" id="GO:0016747">
    <property type="term" value="F:acyltransferase activity, transferring groups other than amino-acyl groups"/>
    <property type="evidence" value="ECO:0007669"/>
    <property type="project" value="TreeGrafter"/>
</dbReference>
<comment type="caution">
    <text evidence="3">The sequence shown here is derived from an EMBL/GenBank/DDBJ whole genome shotgun (WGS) entry which is preliminary data.</text>
</comment>
<proteinExistence type="predicted"/>
<evidence type="ECO:0000313" key="4">
    <source>
        <dbReference type="Proteomes" id="UP000758603"/>
    </source>
</evidence>
<dbReference type="GeneID" id="70130394"/>
<dbReference type="RefSeq" id="XP_045964619.1">
    <property type="nucleotide sequence ID" value="XM_046101502.1"/>
</dbReference>
<evidence type="ECO:0000313" key="3">
    <source>
        <dbReference type="EMBL" id="KAH6660488.1"/>
    </source>
</evidence>
<protein>
    <recommendedName>
        <fullName evidence="2">Trichothecene 3-O-acetyltransferase-like N-terminal domain-containing protein</fullName>
    </recommendedName>
</protein>
<dbReference type="InterPro" id="IPR050317">
    <property type="entry name" value="Plant_Fungal_Acyltransferase"/>
</dbReference>
<accession>A0A9P8UYF7</accession>
<organism evidence="3 4">
    <name type="scientific">Truncatella angustata</name>
    <dbReference type="NCBI Taxonomy" id="152316"/>
    <lineage>
        <taxon>Eukaryota</taxon>
        <taxon>Fungi</taxon>
        <taxon>Dikarya</taxon>
        <taxon>Ascomycota</taxon>
        <taxon>Pezizomycotina</taxon>
        <taxon>Sordariomycetes</taxon>
        <taxon>Xylariomycetidae</taxon>
        <taxon>Amphisphaeriales</taxon>
        <taxon>Sporocadaceae</taxon>
        <taxon>Truncatella</taxon>
    </lineage>
</organism>